<feature type="compositionally biased region" description="Basic residues" evidence="1">
    <location>
        <begin position="90"/>
        <end position="102"/>
    </location>
</feature>
<gene>
    <name evidence="2" type="ORF">S7711_10819</name>
</gene>
<proteinExistence type="predicted"/>
<accession>A0A084AIJ9</accession>
<dbReference type="AlphaFoldDB" id="A0A084AIJ9"/>
<evidence type="ECO:0000313" key="3">
    <source>
        <dbReference type="Proteomes" id="UP000028045"/>
    </source>
</evidence>
<organism evidence="2 3">
    <name type="scientific">Stachybotrys chartarum (strain CBS 109288 / IBT 7711)</name>
    <name type="common">Toxic black mold</name>
    <name type="synonym">Stilbospora chartarum</name>
    <dbReference type="NCBI Taxonomy" id="1280523"/>
    <lineage>
        <taxon>Eukaryota</taxon>
        <taxon>Fungi</taxon>
        <taxon>Dikarya</taxon>
        <taxon>Ascomycota</taxon>
        <taxon>Pezizomycotina</taxon>
        <taxon>Sordariomycetes</taxon>
        <taxon>Hypocreomycetidae</taxon>
        <taxon>Hypocreales</taxon>
        <taxon>Stachybotryaceae</taxon>
        <taxon>Stachybotrys</taxon>
    </lineage>
</organism>
<feature type="compositionally biased region" description="Polar residues" evidence="1">
    <location>
        <begin position="34"/>
        <end position="47"/>
    </location>
</feature>
<name>A0A084AIJ9_STACB</name>
<dbReference type="HOGENOM" id="CLU_2279316_0_0_1"/>
<evidence type="ECO:0000256" key="1">
    <source>
        <dbReference type="SAM" id="MobiDB-lite"/>
    </source>
</evidence>
<dbReference type="EMBL" id="KL648713">
    <property type="protein sequence ID" value="KEY65128.1"/>
    <property type="molecule type" value="Genomic_DNA"/>
</dbReference>
<keyword evidence="3" id="KW-1185">Reference proteome</keyword>
<protein>
    <submittedName>
        <fullName evidence="2">Uncharacterized protein</fullName>
    </submittedName>
</protein>
<feature type="region of interest" description="Disordered" evidence="1">
    <location>
        <begin position="1"/>
        <end position="102"/>
    </location>
</feature>
<reference evidence="2 3" key="1">
    <citation type="journal article" date="2014" name="BMC Genomics">
        <title>Comparative genome sequencing reveals chemotype-specific gene clusters in the toxigenic black mold Stachybotrys.</title>
        <authorList>
            <person name="Semeiks J."/>
            <person name="Borek D."/>
            <person name="Otwinowski Z."/>
            <person name="Grishin N.V."/>
        </authorList>
    </citation>
    <scope>NUCLEOTIDE SEQUENCE [LARGE SCALE GENOMIC DNA]</scope>
    <source>
        <strain evidence="3">CBS 109288 / IBT 7711</strain>
    </source>
</reference>
<sequence>MLAASNGCNPLGRDVPINRGGFPPSEAFRERSDNVPSGSAPPATTSTRPDDHLHRPLNAAAPYRRDRADPIAANAPSHGYPPVGPDHTSAGRRRRVLRTNSQ</sequence>
<dbReference type="Proteomes" id="UP000028045">
    <property type="component" value="Unassembled WGS sequence"/>
</dbReference>
<evidence type="ECO:0000313" key="2">
    <source>
        <dbReference type="EMBL" id="KEY65128.1"/>
    </source>
</evidence>